<dbReference type="InterPro" id="IPR036935">
    <property type="entry name" value="Ribosomal_bL9_N_sf"/>
</dbReference>
<protein>
    <recommendedName>
        <fullName evidence="6 7">Large ribosomal subunit protein bL9</fullName>
    </recommendedName>
</protein>
<dbReference type="InterPro" id="IPR000244">
    <property type="entry name" value="Ribosomal_bL9"/>
</dbReference>
<dbReference type="EMBL" id="JAFMYW010000013">
    <property type="protein sequence ID" value="MBO0952779.1"/>
    <property type="molecule type" value="Genomic_DNA"/>
</dbReference>
<gene>
    <name evidence="7" type="primary">rplI</name>
    <name evidence="9" type="ORF">J2I46_29645</name>
</gene>
<keyword evidence="2 7" id="KW-0699">rRNA-binding</keyword>
<dbReference type="Proteomes" id="UP000664628">
    <property type="component" value="Unassembled WGS sequence"/>
</dbReference>
<accession>A0ABS3JRZ7</accession>
<dbReference type="InterPro" id="IPR020069">
    <property type="entry name" value="Ribosomal_bL9_C"/>
</dbReference>
<evidence type="ECO:0000259" key="8">
    <source>
        <dbReference type="PROSITE" id="PS00651"/>
    </source>
</evidence>
<evidence type="ECO:0000313" key="10">
    <source>
        <dbReference type="Proteomes" id="UP000664628"/>
    </source>
</evidence>
<evidence type="ECO:0000256" key="6">
    <source>
        <dbReference type="ARBA" id="ARBA00035292"/>
    </source>
</evidence>
<dbReference type="SUPFAM" id="SSF55653">
    <property type="entry name" value="Ribosomal protein L9 C-domain"/>
    <property type="match status" value="1"/>
</dbReference>
<comment type="similarity">
    <text evidence="1 7">Belongs to the bacterial ribosomal protein bL9 family.</text>
</comment>
<dbReference type="GO" id="GO:0005840">
    <property type="term" value="C:ribosome"/>
    <property type="evidence" value="ECO:0007669"/>
    <property type="project" value="UniProtKB-KW"/>
</dbReference>
<evidence type="ECO:0000313" key="9">
    <source>
        <dbReference type="EMBL" id="MBO0952779.1"/>
    </source>
</evidence>
<keyword evidence="4 7" id="KW-0689">Ribosomal protein</keyword>
<dbReference type="SUPFAM" id="SSF55658">
    <property type="entry name" value="L9 N-domain-like"/>
    <property type="match status" value="1"/>
</dbReference>
<dbReference type="HAMAP" id="MF_00503">
    <property type="entry name" value="Ribosomal_bL9"/>
    <property type="match status" value="1"/>
</dbReference>
<keyword evidence="3 7" id="KW-0694">RNA-binding</keyword>
<name>A0ABS3JRZ7_9BACT</name>
<dbReference type="PROSITE" id="PS00651">
    <property type="entry name" value="RIBOSOMAL_L9"/>
    <property type="match status" value="1"/>
</dbReference>
<dbReference type="InterPro" id="IPR009027">
    <property type="entry name" value="Ribosomal_bL9/RNase_H1_N"/>
</dbReference>
<organism evidence="9 10">
    <name type="scientific">Fibrella forsythiae</name>
    <dbReference type="NCBI Taxonomy" id="2817061"/>
    <lineage>
        <taxon>Bacteria</taxon>
        <taxon>Pseudomonadati</taxon>
        <taxon>Bacteroidota</taxon>
        <taxon>Cytophagia</taxon>
        <taxon>Cytophagales</taxon>
        <taxon>Spirosomataceae</taxon>
        <taxon>Fibrella</taxon>
    </lineage>
</organism>
<dbReference type="Gene3D" id="3.40.5.10">
    <property type="entry name" value="Ribosomal protein L9, N-terminal domain"/>
    <property type="match status" value="1"/>
</dbReference>
<dbReference type="InterPro" id="IPR020070">
    <property type="entry name" value="Ribosomal_bL9_N"/>
</dbReference>
<evidence type="ECO:0000256" key="7">
    <source>
        <dbReference type="HAMAP-Rule" id="MF_00503"/>
    </source>
</evidence>
<keyword evidence="5 7" id="KW-0687">Ribonucleoprotein</keyword>
<dbReference type="RefSeq" id="WP_207332729.1">
    <property type="nucleotide sequence ID" value="NZ_JAFMYW010000013.1"/>
</dbReference>
<dbReference type="Gene3D" id="3.10.430.100">
    <property type="entry name" value="Ribosomal protein L9, C-terminal domain"/>
    <property type="match status" value="1"/>
</dbReference>
<reference evidence="9 10" key="1">
    <citation type="submission" date="2021-03" db="EMBL/GenBank/DDBJ databases">
        <title>Fibrella sp. HMF5405 genome sequencing and assembly.</title>
        <authorList>
            <person name="Kang H."/>
            <person name="Kim H."/>
            <person name="Bae S."/>
            <person name="Joh K."/>
        </authorList>
    </citation>
    <scope>NUCLEOTIDE SEQUENCE [LARGE SCALE GENOMIC DNA]</scope>
    <source>
        <strain evidence="9 10">HMF5405</strain>
    </source>
</reference>
<dbReference type="InterPro" id="IPR036791">
    <property type="entry name" value="Ribosomal_bL9_C_sf"/>
</dbReference>
<comment type="function">
    <text evidence="7">Binds to the 23S rRNA.</text>
</comment>
<dbReference type="NCBIfam" id="TIGR00158">
    <property type="entry name" value="L9"/>
    <property type="match status" value="1"/>
</dbReference>
<dbReference type="Pfam" id="PF03948">
    <property type="entry name" value="Ribosomal_L9_C"/>
    <property type="match status" value="1"/>
</dbReference>
<proteinExistence type="inferred from homology"/>
<evidence type="ECO:0000256" key="5">
    <source>
        <dbReference type="ARBA" id="ARBA00023274"/>
    </source>
</evidence>
<evidence type="ECO:0000256" key="4">
    <source>
        <dbReference type="ARBA" id="ARBA00022980"/>
    </source>
</evidence>
<evidence type="ECO:0000256" key="2">
    <source>
        <dbReference type="ARBA" id="ARBA00022730"/>
    </source>
</evidence>
<evidence type="ECO:0000256" key="1">
    <source>
        <dbReference type="ARBA" id="ARBA00010605"/>
    </source>
</evidence>
<comment type="caution">
    <text evidence="9">The sequence shown here is derived from an EMBL/GenBank/DDBJ whole genome shotgun (WGS) entry which is preliminary data.</text>
</comment>
<sequence>MEIILKTDITGVGYKNDIVSVKPGYGRNYLIPQGFAVMATPSNKKVVAENVRQAAHKVEKIKNDALALAEQIGDLKLTLVAKAGESGKIFGRVTNTQIADALREKGFDIDRKKITIEDVKTLGEYQATLDLHKEVKHQVSVDVVGETVVQA</sequence>
<dbReference type="PANTHER" id="PTHR21368">
    <property type="entry name" value="50S RIBOSOMAL PROTEIN L9"/>
    <property type="match status" value="1"/>
</dbReference>
<feature type="domain" description="Ribosomal protein L9" evidence="8">
    <location>
        <begin position="13"/>
        <end position="40"/>
    </location>
</feature>
<keyword evidence="10" id="KW-1185">Reference proteome</keyword>
<dbReference type="Pfam" id="PF01281">
    <property type="entry name" value="Ribosomal_L9_N"/>
    <property type="match status" value="1"/>
</dbReference>
<evidence type="ECO:0000256" key="3">
    <source>
        <dbReference type="ARBA" id="ARBA00022884"/>
    </source>
</evidence>
<dbReference type="InterPro" id="IPR020594">
    <property type="entry name" value="Ribosomal_bL9_bac/chp"/>
</dbReference>